<dbReference type="AlphaFoldDB" id="A0A226X6V2"/>
<reference evidence="3" key="1">
    <citation type="submission" date="2017-01" db="EMBL/GenBank/DDBJ databases">
        <title>Genome Analysis of Deinococcus marmoris KOPRI26562.</title>
        <authorList>
            <person name="Kim J.H."/>
            <person name="Oh H.-M."/>
        </authorList>
    </citation>
    <scope>NUCLEOTIDE SEQUENCE [LARGE SCALE GENOMIC DNA]</scope>
    <source>
        <strain evidence="3">PAMC 26633</strain>
    </source>
</reference>
<gene>
    <name evidence="2" type="ORF">BSU04_08430</name>
</gene>
<sequence length="77" mass="7989">MTITASRLSDTEVLVDHTVYTFSDSVVADAFQRCIGQDSVNSCSSSHAPLSSRTTNDAALDDLAPGSIISPSLGGMP</sequence>
<evidence type="ECO:0000313" key="3">
    <source>
        <dbReference type="Proteomes" id="UP000214720"/>
    </source>
</evidence>
<feature type="compositionally biased region" description="Polar residues" evidence="1">
    <location>
        <begin position="41"/>
        <end position="57"/>
    </location>
</feature>
<accession>A0A226X6V2</accession>
<evidence type="ECO:0000256" key="1">
    <source>
        <dbReference type="SAM" id="MobiDB-lite"/>
    </source>
</evidence>
<dbReference type="EMBL" id="MTHB01000046">
    <property type="protein sequence ID" value="OXC79186.1"/>
    <property type="molecule type" value="Genomic_DNA"/>
</dbReference>
<dbReference type="Proteomes" id="UP000214720">
    <property type="component" value="Unassembled WGS sequence"/>
</dbReference>
<evidence type="ECO:0000313" key="2">
    <source>
        <dbReference type="EMBL" id="OXC79186.1"/>
    </source>
</evidence>
<dbReference type="RefSeq" id="WP_089160092.1">
    <property type="nucleotide sequence ID" value="NZ_MTHB01000046.1"/>
</dbReference>
<comment type="caution">
    <text evidence="2">The sequence shown here is derived from an EMBL/GenBank/DDBJ whole genome shotgun (WGS) entry which is preliminary data.</text>
</comment>
<dbReference type="OrthoDB" id="9010490at2"/>
<organism evidence="2 3">
    <name type="scientific">Caballeronia sordidicola</name>
    <name type="common">Burkholderia sordidicola</name>
    <dbReference type="NCBI Taxonomy" id="196367"/>
    <lineage>
        <taxon>Bacteria</taxon>
        <taxon>Pseudomonadati</taxon>
        <taxon>Pseudomonadota</taxon>
        <taxon>Betaproteobacteria</taxon>
        <taxon>Burkholderiales</taxon>
        <taxon>Burkholderiaceae</taxon>
        <taxon>Caballeronia</taxon>
    </lineage>
</organism>
<proteinExistence type="predicted"/>
<feature type="region of interest" description="Disordered" evidence="1">
    <location>
        <begin position="41"/>
        <end position="77"/>
    </location>
</feature>
<name>A0A226X6V2_CABSO</name>
<protein>
    <submittedName>
        <fullName evidence="2">Uncharacterized protein</fullName>
    </submittedName>
</protein>